<dbReference type="Proteomes" id="UP001623592">
    <property type="component" value="Unassembled WGS sequence"/>
</dbReference>
<keyword evidence="1" id="KW-0812">Transmembrane</keyword>
<evidence type="ECO:0000259" key="2">
    <source>
        <dbReference type="Pfam" id="PF02698"/>
    </source>
</evidence>
<dbReference type="InterPro" id="IPR014729">
    <property type="entry name" value="Rossmann-like_a/b/a_fold"/>
</dbReference>
<dbReference type="CDD" id="cd06259">
    <property type="entry name" value="YdcF-like"/>
    <property type="match status" value="1"/>
</dbReference>
<dbReference type="PANTHER" id="PTHR30336">
    <property type="entry name" value="INNER MEMBRANE PROTEIN, PROBABLE PERMEASE"/>
    <property type="match status" value="1"/>
</dbReference>
<dbReference type="RefSeq" id="WP_406789761.1">
    <property type="nucleotide sequence ID" value="NZ_JBJIAA010000025.1"/>
</dbReference>
<sequence>MFKRNLGIFYVILGVFNIIYFAACLITFGFIINFSSFFAFIGFILIVIGILKIKIKGSIFKGRSSNILNLFRLLIIIFLISFAAIESMLIYNSFEKSNRKTDFVVILGAAVRGKTMTLALCQRMEKGLEYLNQYPDIKVVVSGGKGPGEDIPEAEAMKDFLLKHGINQSRIIVEDKSKNTMENLKNTKKELQKLYGQRDFKIALVTNNFHVFRAKMLAERFGFKVYGIPAPVHPGIVLNSYVREYFAVIKSFIFDR</sequence>
<feature type="transmembrane region" description="Helical" evidence="1">
    <location>
        <begin position="67"/>
        <end position="91"/>
    </location>
</feature>
<evidence type="ECO:0000256" key="1">
    <source>
        <dbReference type="SAM" id="Phobius"/>
    </source>
</evidence>
<evidence type="ECO:0000313" key="4">
    <source>
        <dbReference type="Proteomes" id="UP001623592"/>
    </source>
</evidence>
<feature type="domain" description="DUF218" evidence="2">
    <location>
        <begin position="102"/>
        <end position="236"/>
    </location>
</feature>
<keyword evidence="4" id="KW-1185">Reference proteome</keyword>
<dbReference type="EMBL" id="JBJIAA010000025">
    <property type="protein sequence ID" value="MFL0253098.1"/>
    <property type="molecule type" value="Genomic_DNA"/>
</dbReference>
<accession>A0ABW8TKJ3</accession>
<dbReference type="InterPro" id="IPR051599">
    <property type="entry name" value="Cell_Envelope_Assoc"/>
</dbReference>
<name>A0ABW8TKJ3_9CLOT</name>
<feature type="transmembrane region" description="Helical" evidence="1">
    <location>
        <begin position="7"/>
        <end position="31"/>
    </location>
</feature>
<feature type="transmembrane region" description="Helical" evidence="1">
    <location>
        <begin position="37"/>
        <end position="55"/>
    </location>
</feature>
<keyword evidence="1" id="KW-1133">Transmembrane helix</keyword>
<organism evidence="3 4">
    <name type="scientific">Clostridium neuense</name>
    <dbReference type="NCBI Taxonomy" id="1728934"/>
    <lineage>
        <taxon>Bacteria</taxon>
        <taxon>Bacillati</taxon>
        <taxon>Bacillota</taxon>
        <taxon>Clostridia</taxon>
        <taxon>Eubacteriales</taxon>
        <taxon>Clostridiaceae</taxon>
        <taxon>Clostridium</taxon>
    </lineage>
</organism>
<protein>
    <submittedName>
        <fullName evidence="3">YdcF family protein</fullName>
    </submittedName>
</protein>
<reference evidence="3 4" key="1">
    <citation type="submission" date="2024-11" db="EMBL/GenBank/DDBJ databases">
        <authorList>
            <person name="Heng Y.C."/>
            <person name="Lim A.C.H."/>
            <person name="Lee J.K.Y."/>
            <person name="Kittelmann S."/>
        </authorList>
    </citation>
    <scope>NUCLEOTIDE SEQUENCE [LARGE SCALE GENOMIC DNA]</scope>
    <source>
        <strain evidence="3 4">WILCCON 0114</strain>
    </source>
</reference>
<dbReference type="InterPro" id="IPR003848">
    <property type="entry name" value="DUF218"/>
</dbReference>
<proteinExistence type="predicted"/>
<keyword evidence="1" id="KW-0472">Membrane</keyword>
<dbReference type="PANTHER" id="PTHR30336:SF4">
    <property type="entry name" value="ENVELOPE BIOGENESIS FACTOR ELYC"/>
    <property type="match status" value="1"/>
</dbReference>
<gene>
    <name evidence="3" type="ORF">ACJDT4_22085</name>
</gene>
<dbReference type="Pfam" id="PF02698">
    <property type="entry name" value="DUF218"/>
    <property type="match status" value="1"/>
</dbReference>
<dbReference type="Gene3D" id="3.40.50.620">
    <property type="entry name" value="HUPs"/>
    <property type="match status" value="1"/>
</dbReference>
<evidence type="ECO:0000313" key="3">
    <source>
        <dbReference type="EMBL" id="MFL0253098.1"/>
    </source>
</evidence>
<comment type="caution">
    <text evidence="3">The sequence shown here is derived from an EMBL/GenBank/DDBJ whole genome shotgun (WGS) entry which is preliminary data.</text>
</comment>